<name>A0ABW4W422_9BACI</name>
<organism evidence="5 6">
    <name type="scientific">Ornithinibacillus salinisoli</name>
    <dbReference type="NCBI Taxonomy" id="1848459"/>
    <lineage>
        <taxon>Bacteria</taxon>
        <taxon>Bacillati</taxon>
        <taxon>Bacillota</taxon>
        <taxon>Bacilli</taxon>
        <taxon>Bacillales</taxon>
        <taxon>Bacillaceae</taxon>
        <taxon>Ornithinibacillus</taxon>
    </lineage>
</organism>
<dbReference type="RefSeq" id="WP_377558173.1">
    <property type="nucleotide sequence ID" value="NZ_JBHUHQ010000019.1"/>
</dbReference>
<comment type="caution">
    <text evidence="5">The sequence shown here is derived from an EMBL/GenBank/DDBJ whole genome shotgun (WGS) entry which is preliminary data.</text>
</comment>
<evidence type="ECO:0000259" key="2">
    <source>
        <dbReference type="Pfam" id="PF01523"/>
    </source>
</evidence>
<dbReference type="PANTHER" id="PTHR43421">
    <property type="entry name" value="METALLOPROTEASE PMBA"/>
    <property type="match status" value="1"/>
</dbReference>
<dbReference type="InterPro" id="IPR047657">
    <property type="entry name" value="PmbA"/>
</dbReference>
<evidence type="ECO:0000313" key="6">
    <source>
        <dbReference type="Proteomes" id="UP001597383"/>
    </source>
</evidence>
<comment type="similarity">
    <text evidence="1">Belongs to the peptidase U62 family.</text>
</comment>
<accession>A0ABW4W422</accession>
<dbReference type="SUPFAM" id="SSF111283">
    <property type="entry name" value="Putative modulator of DNA gyrase, PmbA/TldD"/>
    <property type="match status" value="1"/>
</dbReference>
<feature type="domain" description="Metalloprotease TldD/E C-terminal" evidence="3">
    <location>
        <begin position="225"/>
        <end position="448"/>
    </location>
</feature>
<feature type="domain" description="Metalloprotease TldD/E N-terminal" evidence="2">
    <location>
        <begin position="23"/>
        <end position="82"/>
    </location>
</feature>
<dbReference type="InterPro" id="IPR035068">
    <property type="entry name" value="TldD/PmbA_N"/>
</dbReference>
<dbReference type="InterPro" id="IPR045570">
    <property type="entry name" value="Metalloprtase-TldD/E_cen_dom"/>
</dbReference>
<dbReference type="PANTHER" id="PTHR43421:SF1">
    <property type="entry name" value="METALLOPROTEASE PMBA"/>
    <property type="match status" value="1"/>
</dbReference>
<proteinExistence type="inferred from homology"/>
<dbReference type="InterPro" id="IPR036059">
    <property type="entry name" value="TldD/PmbA_sf"/>
</dbReference>
<dbReference type="Pfam" id="PF19289">
    <property type="entry name" value="PmbA_TldD_3rd"/>
    <property type="match status" value="1"/>
</dbReference>
<gene>
    <name evidence="5" type="ORF">ACFSJF_14750</name>
</gene>
<sequence length="450" mass="49897">MELITFRNQVFEAGYKLGMTDLELYYEKQESFSCEIFKGEIDDYQSSSVSGVSVRGLYNGKMGYAYTEKLDEESVSFLLENLKVNAVLIEDEPEELFEGNADYKEMDFYSPALSEVTTEDKIAFLKAVEKEIYEYDPRVVQTDYAGIYDKSIEKALFNNKGLELKDRNNLMYVVFSVVVKDGGEIKADFHFELTKDFASLNAETFAKEAVEKSLSFLGGKTYPNKNYPVVISNNAASTLLATFAPSFSAEKVQKSQSRLKGKINEKIASEYVTLTDDPFLPDGIRSGTFDSEGVPTKELTVVEKGQLKSFFHNLKTAKKDGVKSTGHGHKASYKDTIGVSPSNLYVVPNEDSYEELYANLEEGIIITDLAGLHSGANQISGDFSLAANGYYVKDGKIVGPTNLMTVAGNFFEMLQDVEKVGSDLIFSPMDAFGYVDSPSLKVKNLSIAVD</sequence>
<dbReference type="Pfam" id="PF01523">
    <property type="entry name" value="PmbA_TldD_1st"/>
    <property type="match status" value="1"/>
</dbReference>
<dbReference type="InterPro" id="IPR002510">
    <property type="entry name" value="Metalloprtase-TldD/E_N"/>
</dbReference>
<dbReference type="Gene3D" id="3.30.2290.10">
    <property type="entry name" value="PmbA/TldD superfamily"/>
    <property type="match status" value="1"/>
</dbReference>
<evidence type="ECO:0000313" key="5">
    <source>
        <dbReference type="EMBL" id="MFD2045535.1"/>
    </source>
</evidence>
<evidence type="ECO:0000259" key="3">
    <source>
        <dbReference type="Pfam" id="PF19289"/>
    </source>
</evidence>
<dbReference type="Proteomes" id="UP001597383">
    <property type="component" value="Unassembled WGS sequence"/>
</dbReference>
<evidence type="ECO:0000256" key="1">
    <source>
        <dbReference type="ARBA" id="ARBA00005836"/>
    </source>
</evidence>
<evidence type="ECO:0000259" key="4">
    <source>
        <dbReference type="Pfam" id="PF19290"/>
    </source>
</evidence>
<dbReference type="InterPro" id="IPR045569">
    <property type="entry name" value="Metalloprtase-TldD/E_C"/>
</dbReference>
<protein>
    <submittedName>
        <fullName evidence="5">TldD/PmbA family protein</fullName>
    </submittedName>
</protein>
<dbReference type="EMBL" id="JBHUHQ010000019">
    <property type="protein sequence ID" value="MFD2045535.1"/>
    <property type="molecule type" value="Genomic_DNA"/>
</dbReference>
<feature type="domain" description="Metalloprotease TldD/E central" evidence="4">
    <location>
        <begin position="113"/>
        <end position="215"/>
    </location>
</feature>
<keyword evidence="6" id="KW-1185">Reference proteome</keyword>
<reference evidence="6" key="1">
    <citation type="journal article" date="2019" name="Int. J. Syst. Evol. Microbiol.">
        <title>The Global Catalogue of Microorganisms (GCM) 10K type strain sequencing project: providing services to taxonomists for standard genome sequencing and annotation.</title>
        <authorList>
            <consortium name="The Broad Institute Genomics Platform"/>
            <consortium name="The Broad Institute Genome Sequencing Center for Infectious Disease"/>
            <person name="Wu L."/>
            <person name="Ma J."/>
        </authorList>
    </citation>
    <scope>NUCLEOTIDE SEQUENCE [LARGE SCALE GENOMIC DNA]</scope>
    <source>
        <strain evidence="6">R28</strain>
    </source>
</reference>
<dbReference type="Pfam" id="PF19290">
    <property type="entry name" value="PmbA_TldD_2nd"/>
    <property type="match status" value="1"/>
</dbReference>